<keyword evidence="10" id="KW-1185">Reference proteome</keyword>
<dbReference type="SUPFAM" id="SSF53807">
    <property type="entry name" value="Helical backbone' metal receptor"/>
    <property type="match status" value="1"/>
</dbReference>
<comment type="caution">
    <text evidence="9">The sequence shown here is derived from an EMBL/GenBank/DDBJ whole genome shotgun (WGS) entry which is preliminary data.</text>
</comment>
<gene>
    <name evidence="9" type="ORF">W822_03205</name>
</gene>
<dbReference type="PANTHER" id="PTHR42953">
    <property type="entry name" value="HIGH-AFFINITY ZINC UPTAKE SYSTEM PROTEIN ZNUA-RELATED"/>
    <property type="match status" value="1"/>
</dbReference>
<evidence type="ECO:0000256" key="1">
    <source>
        <dbReference type="ARBA" id="ARBA00004196"/>
    </source>
</evidence>
<feature type="region of interest" description="Disordered" evidence="7">
    <location>
        <begin position="105"/>
        <end position="158"/>
    </location>
</feature>
<keyword evidence="4" id="KW-0479">Metal-binding</keyword>
<dbReference type="InterPro" id="IPR006127">
    <property type="entry name" value="ZnuA-like"/>
</dbReference>
<evidence type="ECO:0000256" key="2">
    <source>
        <dbReference type="ARBA" id="ARBA00011028"/>
    </source>
</evidence>
<protein>
    <submittedName>
        <fullName evidence="9">Metal ABC transporter substrate-binding protein</fullName>
    </submittedName>
</protein>
<dbReference type="AlphaFoldDB" id="V8QX21"/>
<keyword evidence="3 6" id="KW-0813">Transport</keyword>
<dbReference type="eggNOG" id="COG0803">
    <property type="taxonomic scope" value="Bacteria"/>
</dbReference>
<evidence type="ECO:0000313" key="9">
    <source>
        <dbReference type="EMBL" id="ETF04192.1"/>
    </source>
</evidence>
<dbReference type="PANTHER" id="PTHR42953:SF1">
    <property type="entry name" value="METAL-BINDING PROTEIN HI_0362-RELATED"/>
    <property type="match status" value="1"/>
</dbReference>
<feature type="compositionally biased region" description="Basic and acidic residues" evidence="7">
    <location>
        <begin position="115"/>
        <end position="158"/>
    </location>
</feature>
<dbReference type="RefSeq" id="WP_024003708.1">
    <property type="nucleotide sequence ID" value="NZ_KI650979.1"/>
</dbReference>
<evidence type="ECO:0000256" key="5">
    <source>
        <dbReference type="ARBA" id="ARBA00022729"/>
    </source>
</evidence>
<comment type="similarity">
    <text evidence="2 6">Belongs to the bacterial solute-binding protein 9 family.</text>
</comment>
<feature type="signal peptide" evidence="8">
    <location>
        <begin position="1"/>
        <end position="25"/>
    </location>
</feature>
<dbReference type="InterPro" id="IPR006128">
    <property type="entry name" value="Lipoprotein_PsaA-like"/>
</dbReference>
<dbReference type="STRING" id="1424334.W822_03205"/>
<keyword evidence="5 8" id="KW-0732">Signal</keyword>
<proteinExistence type="inferred from homology"/>
<evidence type="ECO:0000256" key="7">
    <source>
        <dbReference type="SAM" id="MobiDB-lite"/>
    </source>
</evidence>
<dbReference type="OrthoDB" id="9793396at2"/>
<evidence type="ECO:0000256" key="6">
    <source>
        <dbReference type="RuleBase" id="RU003512"/>
    </source>
</evidence>
<dbReference type="Pfam" id="PF01297">
    <property type="entry name" value="ZnuA"/>
    <property type="match status" value="1"/>
</dbReference>
<dbReference type="GO" id="GO:0030001">
    <property type="term" value="P:metal ion transport"/>
    <property type="evidence" value="ECO:0007669"/>
    <property type="project" value="InterPro"/>
</dbReference>
<evidence type="ECO:0000256" key="4">
    <source>
        <dbReference type="ARBA" id="ARBA00022723"/>
    </source>
</evidence>
<dbReference type="GO" id="GO:0030313">
    <property type="term" value="C:cell envelope"/>
    <property type="evidence" value="ECO:0007669"/>
    <property type="project" value="UniProtKB-SubCell"/>
</dbReference>
<dbReference type="Proteomes" id="UP000018733">
    <property type="component" value="Unassembled WGS sequence"/>
</dbReference>
<dbReference type="PRINTS" id="PR00690">
    <property type="entry name" value="ADHESNFAMILY"/>
</dbReference>
<dbReference type="GO" id="GO:0046872">
    <property type="term" value="F:metal ion binding"/>
    <property type="evidence" value="ECO:0007669"/>
    <property type="project" value="UniProtKB-KW"/>
</dbReference>
<dbReference type="GO" id="GO:0007155">
    <property type="term" value="P:cell adhesion"/>
    <property type="evidence" value="ECO:0007669"/>
    <property type="project" value="InterPro"/>
</dbReference>
<sequence>MVSKQFFISGVIGAALLGAVGHAGAAPLHVVASFSIIEDLVRNVGADRVTVKSIVPANGDAHTYEPRPADVIALKRADLVLVNGLQFDPFMQRLAKSSDTKAPLIEVSKGIRPLKNTEDEHGHGDEHHDHDHDHDHDHGHDHDEPEGHHDHHHGEYDPHAWQSVPNAIIYVKNIAEALCAADKDGCDTYKTNAGDYTTKLKALDTSVREAIATLPADKRTIITSHDAFGYLGATYGLTLLAPEGTSSESEATAADVAAIIRQVRKDKSAAIFMENISNPALIKQISAESGVSVGGKLYSDALSGPDEPASTYLEMMQYNVDTITKAILKK</sequence>
<comment type="subcellular location">
    <subcellularLocation>
        <location evidence="1">Cell envelope</location>
    </subcellularLocation>
</comment>
<name>V8QX21_9BURK</name>
<evidence type="ECO:0000256" key="8">
    <source>
        <dbReference type="SAM" id="SignalP"/>
    </source>
</evidence>
<feature type="chain" id="PRO_5004771947" evidence="8">
    <location>
        <begin position="26"/>
        <end position="330"/>
    </location>
</feature>
<dbReference type="InterPro" id="IPR050492">
    <property type="entry name" value="Bact_metal-bind_prot9"/>
</dbReference>
<organism evidence="9 10">
    <name type="scientific">Advenella kashmirensis W13003</name>
    <dbReference type="NCBI Taxonomy" id="1424334"/>
    <lineage>
        <taxon>Bacteria</taxon>
        <taxon>Pseudomonadati</taxon>
        <taxon>Pseudomonadota</taxon>
        <taxon>Betaproteobacteria</taxon>
        <taxon>Burkholderiales</taxon>
        <taxon>Alcaligenaceae</taxon>
    </lineage>
</organism>
<evidence type="ECO:0000313" key="10">
    <source>
        <dbReference type="Proteomes" id="UP000018733"/>
    </source>
</evidence>
<accession>V8QX21</accession>
<dbReference type="Gene3D" id="3.40.50.1980">
    <property type="entry name" value="Nitrogenase molybdenum iron protein domain"/>
    <property type="match status" value="3"/>
</dbReference>
<dbReference type="PRINTS" id="PR00691">
    <property type="entry name" value="ADHESINB"/>
</dbReference>
<dbReference type="EMBL" id="AYXT01000001">
    <property type="protein sequence ID" value="ETF04192.1"/>
    <property type="molecule type" value="Genomic_DNA"/>
</dbReference>
<dbReference type="HOGENOM" id="CLU_016838_1_1_4"/>
<dbReference type="InterPro" id="IPR006129">
    <property type="entry name" value="AdhesinB"/>
</dbReference>
<dbReference type="PATRIC" id="fig|1424334.3.peg.645"/>
<reference evidence="9 10" key="1">
    <citation type="journal article" date="2014" name="Genome Announc.">
        <title>Draft Genome Sequence of Advenella kashmirensis Strain W13003, a Polycyclic Aromatic Hydrocarbon-Degrading Bacterium.</title>
        <authorList>
            <person name="Wang X."/>
            <person name="Jin D."/>
            <person name="Zhou L."/>
            <person name="Wu L."/>
            <person name="An W."/>
            <person name="Zhao L."/>
        </authorList>
    </citation>
    <scope>NUCLEOTIDE SEQUENCE [LARGE SCALE GENOMIC DNA]</scope>
    <source>
        <strain evidence="9 10">W13003</strain>
    </source>
</reference>
<evidence type="ECO:0000256" key="3">
    <source>
        <dbReference type="ARBA" id="ARBA00022448"/>
    </source>
</evidence>